<dbReference type="Proteomes" id="UP000462014">
    <property type="component" value="Unassembled WGS sequence"/>
</dbReference>
<evidence type="ECO:0000256" key="6">
    <source>
        <dbReference type="ARBA" id="ARBA00022490"/>
    </source>
</evidence>
<keyword evidence="11 15" id="KW-0547">Nucleotide-binding</keyword>
<evidence type="ECO:0000256" key="5">
    <source>
        <dbReference type="ARBA" id="ARBA00011895"/>
    </source>
</evidence>
<comment type="similarity">
    <text evidence="4 15">Belongs to the purine/pyrimidine phosphoribosyltransferase family.</text>
</comment>
<proteinExistence type="inferred from homology"/>
<dbReference type="InterPro" id="IPR029057">
    <property type="entry name" value="PRTase-like"/>
</dbReference>
<dbReference type="GO" id="GO:0046100">
    <property type="term" value="P:hypoxanthine metabolic process"/>
    <property type="evidence" value="ECO:0007669"/>
    <property type="project" value="TreeGrafter"/>
</dbReference>
<evidence type="ECO:0000259" key="16">
    <source>
        <dbReference type="Pfam" id="PF00156"/>
    </source>
</evidence>
<dbReference type="RefSeq" id="WP_157563541.1">
    <property type="nucleotide sequence ID" value="NZ_WPIK01000001.1"/>
</dbReference>
<dbReference type="EC" id="2.4.2.8" evidence="5 15"/>
<keyword evidence="8 15" id="KW-0808">Transferase</keyword>
<dbReference type="GO" id="GO:0032263">
    <property type="term" value="P:GMP salvage"/>
    <property type="evidence" value="ECO:0007669"/>
    <property type="project" value="TreeGrafter"/>
</dbReference>
<dbReference type="GO" id="GO:0004422">
    <property type="term" value="F:hypoxanthine phosphoribosyltransferase activity"/>
    <property type="evidence" value="ECO:0007669"/>
    <property type="project" value="InterPro"/>
</dbReference>
<comment type="caution">
    <text evidence="17">The sequence shown here is derived from an EMBL/GenBank/DDBJ whole genome shotgun (WGS) entry which is preliminary data.</text>
</comment>
<gene>
    <name evidence="17" type="primary">hpt</name>
    <name evidence="17" type="ORF">GO621_01775</name>
</gene>
<dbReference type="GO" id="GO:0000166">
    <property type="term" value="F:nucleotide binding"/>
    <property type="evidence" value="ECO:0007669"/>
    <property type="project" value="UniProtKB-KW"/>
</dbReference>
<evidence type="ECO:0000256" key="14">
    <source>
        <dbReference type="ARBA" id="ARBA00049402"/>
    </source>
</evidence>
<organism evidence="17 18">
    <name type="scientific">Mucilaginibacter arboris</name>
    <dbReference type="NCBI Taxonomy" id="2682090"/>
    <lineage>
        <taxon>Bacteria</taxon>
        <taxon>Pseudomonadati</taxon>
        <taxon>Bacteroidota</taxon>
        <taxon>Sphingobacteriia</taxon>
        <taxon>Sphingobacteriales</taxon>
        <taxon>Sphingobacteriaceae</taxon>
        <taxon>Mucilaginibacter</taxon>
    </lineage>
</organism>
<comment type="subcellular location">
    <subcellularLocation>
        <location evidence="2 15">Cytoplasm</location>
    </subcellularLocation>
</comment>
<evidence type="ECO:0000256" key="1">
    <source>
        <dbReference type="ARBA" id="ARBA00001946"/>
    </source>
</evidence>
<name>A0A7K1SSH3_9SPHI</name>
<keyword evidence="10 15" id="KW-0660">Purine salvage</keyword>
<comment type="catalytic activity">
    <reaction evidence="14">
        <text>IMP + diphosphate = hypoxanthine + 5-phospho-alpha-D-ribose 1-diphosphate</text>
        <dbReference type="Rhea" id="RHEA:17973"/>
        <dbReference type="ChEBI" id="CHEBI:17368"/>
        <dbReference type="ChEBI" id="CHEBI:33019"/>
        <dbReference type="ChEBI" id="CHEBI:58017"/>
        <dbReference type="ChEBI" id="CHEBI:58053"/>
        <dbReference type="EC" id="2.4.2.8"/>
    </reaction>
    <physiologicalReaction direction="right-to-left" evidence="14">
        <dbReference type="Rhea" id="RHEA:17975"/>
    </physiologicalReaction>
</comment>
<evidence type="ECO:0000256" key="12">
    <source>
        <dbReference type="ARBA" id="ARBA00022842"/>
    </source>
</evidence>
<evidence type="ECO:0000313" key="17">
    <source>
        <dbReference type="EMBL" id="MVN20263.1"/>
    </source>
</evidence>
<evidence type="ECO:0000256" key="11">
    <source>
        <dbReference type="ARBA" id="ARBA00022741"/>
    </source>
</evidence>
<sequence>MKPDEVAVADKIFKRMIGSETIQNRIVELGEELNQEFEGKKPIFLGILNGCFLFMADLIKQIDVPCEVAFMKVSSYHGGMESKKVITEDYDLKMDITNRHIVIVEDIVDTGHTMRFITDKLVARNPASVSIVTLLHKPDAMEHQIDELKYIAFKIENKFVVGYGLDYKGLGRNLNDIYQVVQ</sequence>
<evidence type="ECO:0000256" key="10">
    <source>
        <dbReference type="ARBA" id="ARBA00022726"/>
    </source>
</evidence>
<comment type="catalytic activity">
    <reaction evidence="13">
        <text>GMP + diphosphate = guanine + 5-phospho-alpha-D-ribose 1-diphosphate</text>
        <dbReference type="Rhea" id="RHEA:25424"/>
        <dbReference type="ChEBI" id="CHEBI:16235"/>
        <dbReference type="ChEBI" id="CHEBI:33019"/>
        <dbReference type="ChEBI" id="CHEBI:58017"/>
        <dbReference type="ChEBI" id="CHEBI:58115"/>
        <dbReference type="EC" id="2.4.2.8"/>
    </reaction>
    <physiologicalReaction direction="right-to-left" evidence="13">
        <dbReference type="Rhea" id="RHEA:25426"/>
    </physiologicalReaction>
</comment>
<dbReference type="Pfam" id="PF00156">
    <property type="entry name" value="Pribosyltran"/>
    <property type="match status" value="1"/>
</dbReference>
<evidence type="ECO:0000256" key="7">
    <source>
        <dbReference type="ARBA" id="ARBA00022676"/>
    </source>
</evidence>
<keyword evidence="18" id="KW-1185">Reference proteome</keyword>
<evidence type="ECO:0000256" key="13">
    <source>
        <dbReference type="ARBA" id="ARBA00048811"/>
    </source>
</evidence>
<dbReference type="GO" id="GO:0032264">
    <property type="term" value="P:IMP salvage"/>
    <property type="evidence" value="ECO:0007669"/>
    <property type="project" value="UniProtKB-UniPathway"/>
</dbReference>
<keyword evidence="6 15" id="KW-0963">Cytoplasm</keyword>
<dbReference type="AlphaFoldDB" id="A0A7K1SSH3"/>
<dbReference type="PANTHER" id="PTHR43340">
    <property type="entry name" value="HYPOXANTHINE-GUANINE PHOSPHORIBOSYLTRANSFERASE"/>
    <property type="match status" value="1"/>
</dbReference>
<reference evidence="17 18" key="1">
    <citation type="submission" date="2019-12" db="EMBL/GenBank/DDBJ databases">
        <title>Mucilaginibacter sp. HMF7410 genome sequencing and assembly.</title>
        <authorList>
            <person name="Kang H."/>
            <person name="Cha I."/>
            <person name="Kim H."/>
            <person name="Joh K."/>
        </authorList>
    </citation>
    <scope>NUCLEOTIDE SEQUENCE [LARGE SCALE GENOMIC DNA]</scope>
    <source>
        <strain evidence="17 18">HMF7410</strain>
    </source>
</reference>
<keyword evidence="12 15" id="KW-0460">Magnesium</keyword>
<dbReference type="CDD" id="cd06223">
    <property type="entry name" value="PRTases_typeI"/>
    <property type="match status" value="1"/>
</dbReference>
<evidence type="ECO:0000256" key="2">
    <source>
        <dbReference type="ARBA" id="ARBA00004496"/>
    </source>
</evidence>
<evidence type="ECO:0000256" key="15">
    <source>
        <dbReference type="RuleBase" id="RU364099"/>
    </source>
</evidence>
<accession>A0A7K1SSH3</accession>
<evidence type="ECO:0000256" key="3">
    <source>
        <dbReference type="ARBA" id="ARBA00004669"/>
    </source>
</evidence>
<comment type="pathway">
    <text evidence="3 15">Purine metabolism; IMP biosynthesis via salvage pathway; IMP from hypoxanthine: step 1/1.</text>
</comment>
<dbReference type="GO" id="GO:0006166">
    <property type="term" value="P:purine ribonucleoside salvage"/>
    <property type="evidence" value="ECO:0007669"/>
    <property type="project" value="UniProtKB-KW"/>
</dbReference>
<dbReference type="NCBIfam" id="TIGR01203">
    <property type="entry name" value="HGPRTase"/>
    <property type="match status" value="1"/>
</dbReference>
<comment type="cofactor">
    <cofactor evidence="1 15">
        <name>Mg(2+)</name>
        <dbReference type="ChEBI" id="CHEBI:18420"/>
    </cofactor>
</comment>
<evidence type="ECO:0000313" key="18">
    <source>
        <dbReference type="Proteomes" id="UP000462014"/>
    </source>
</evidence>
<protein>
    <recommendedName>
        <fullName evidence="5 15">Hypoxanthine phosphoribosyltransferase</fullName>
        <ecNumber evidence="5 15">2.4.2.8</ecNumber>
    </recommendedName>
</protein>
<dbReference type="EMBL" id="WPIK01000001">
    <property type="protein sequence ID" value="MVN20263.1"/>
    <property type="molecule type" value="Genomic_DNA"/>
</dbReference>
<dbReference type="GO" id="GO:0006178">
    <property type="term" value="P:guanine salvage"/>
    <property type="evidence" value="ECO:0007669"/>
    <property type="project" value="TreeGrafter"/>
</dbReference>
<dbReference type="InterPro" id="IPR005904">
    <property type="entry name" value="Hxn_phspho_trans"/>
</dbReference>
<dbReference type="InterPro" id="IPR050408">
    <property type="entry name" value="HGPRT"/>
</dbReference>
<keyword evidence="7 15" id="KW-0328">Glycosyltransferase</keyword>
<dbReference type="GO" id="GO:0000287">
    <property type="term" value="F:magnesium ion binding"/>
    <property type="evidence" value="ECO:0007669"/>
    <property type="project" value="TreeGrafter"/>
</dbReference>
<feature type="domain" description="Phosphoribosyltransferase" evidence="16">
    <location>
        <begin position="22"/>
        <end position="168"/>
    </location>
</feature>
<dbReference type="SUPFAM" id="SSF53271">
    <property type="entry name" value="PRTase-like"/>
    <property type="match status" value="1"/>
</dbReference>
<dbReference type="Gene3D" id="3.40.50.2020">
    <property type="match status" value="1"/>
</dbReference>
<dbReference type="InterPro" id="IPR000836">
    <property type="entry name" value="PRTase_dom"/>
</dbReference>
<evidence type="ECO:0000256" key="9">
    <source>
        <dbReference type="ARBA" id="ARBA00022723"/>
    </source>
</evidence>
<keyword evidence="9 15" id="KW-0479">Metal-binding</keyword>
<dbReference type="PANTHER" id="PTHR43340:SF1">
    <property type="entry name" value="HYPOXANTHINE PHOSPHORIBOSYLTRANSFERASE"/>
    <property type="match status" value="1"/>
</dbReference>
<dbReference type="UniPathway" id="UPA00591">
    <property type="reaction ID" value="UER00648"/>
</dbReference>
<evidence type="ECO:0000256" key="4">
    <source>
        <dbReference type="ARBA" id="ARBA00008391"/>
    </source>
</evidence>
<dbReference type="GO" id="GO:0005829">
    <property type="term" value="C:cytosol"/>
    <property type="evidence" value="ECO:0007669"/>
    <property type="project" value="TreeGrafter"/>
</dbReference>
<evidence type="ECO:0000256" key="8">
    <source>
        <dbReference type="ARBA" id="ARBA00022679"/>
    </source>
</evidence>